<dbReference type="Pfam" id="PF13683">
    <property type="entry name" value="rve_3"/>
    <property type="match status" value="1"/>
</dbReference>
<organism evidence="3 4">
    <name type="scientific">Thermaerobacter subterraneus DSM 13965</name>
    <dbReference type="NCBI Taxonomy" id="867903"/>
    <lineage>
        <taxon>Bacteria</taxon>
        <taxon>Bacillati</taxon>
        <taxon>Bacillota</taxon>
        <taxon>Clostridia</taxon>
        <taxon>Eubacteriales</taxon>
        <taxon>Clostridiales Family XVII. Incertae Sedis</taxon>
        <taxon>Thermaerobacter</taxon>
    </lineage>
</organism>
<feature type="compositionally biased region" description="Gly residues" evidence="1">
    <location>
        <begin position="86"/>
        <end position="96"/>
    </location>
</feature>
<dbReference type="SUPFAM" id="SSF53098">
    <property type="entry name" value="Ribonuclease H-like"/>
    <property type="match status" value="1"/>
</dbReference>
<reference evidence="3" key="2">
    <citation type="submission" date="2012-10" db="EMBL/GenBank/DDBJ databases">
        <title>Improved high-quality draft of Thermaerobacter subterraneus C21, DSM 13965.</title>
        <authorList>
            <consortium name="DOE Joint Genome Institute"/>
            <person name="Eisen J."/>
            <person name="Huntemann M."/>
            <person name="Wei C.-L."/>
            <person name="Han J."/>
            <person name="Detter J.C."/>
            <person name="Han C."/>
            <person name="Tapia R."/>
            <person name="Chen A."/>
            <person name="Kyrpides N."/>
            <person name="Mavromatis K."/>
            <person name="Markowitz V."/>
            <person name="Szeto E."/>
            <person name="Ivanova N."/>
            <person name="Mikhailova N."/>
            <person name="Ovchinnikova G."/>
            <person name="Pagani I."/>
            <person name="Pati A."/>
            <person name="Goodwin L."/>
            <person name="Nordberg H.P."/>
            <person name="Cantor M.N."/>
            <person name="Hua S.X."/>
            <person name="Woyke T."/>
            <person name="Eisen J."/>
            <person name="Klenk H.-P."/>
        </authorList>
    </citation>
    <scope>NUCLEOTIDE SEQUENCE [LARGE SCALE GENOMIC DNA]</scope>
    <source>
        <strain evidence="3">DSM 13965</strain>
    </source>
</reference>
<name>K6Q257_9FIRM</name>
<sequence>MEDDRAQPPHGHRRRRFLGFGAPRARRRVPRPLRPARPVRLLLRLPRGPRRRRDGGRRHRGRTRHRGRGGTRHAGRRGERSPRIGGRPGPGHGRPGLGRRTPAPGTAAATNRPLPHPAGAGGLPDHPGGRRCRPTRRSDPGGAGRVPGGGGGDQAPPDPPRPGPQPGDHRRGVQAGQRDQGPGRRRRGRREHDRPQPPAQRLLLGDRPVAELVVDAVTRAVRRRRPGPGLIHHSDHGVQYTSLAFTRRLETLGIAGSMGSVGDALDNAVAESFYATLQTELLDRQTWTTRDQLRMAIFEYVEGFYNRRRRHSALGYLSPYEYEERWIQERKVQPQEGVVA</sequence>
<feature type="compositionally biased region" description="Gly residues" evidence="1">
    <location>
        <begin position="141"/>
        <end position="153"/>
    </location>
</feature>
<keyword evidence="4" id="KW-1185">Reference proteome</keyword>
<dbReference type="EMBL" id="AENY02000002">
    <property type="protein sequence ID" value="EKP95283.1"/>
    <property type="molecule type" value="Genomic_DNA"/>
</dbReference>
<dbReference type="PANTHER" id="PTHR46889:SF4">
    <property type="entry name" value="TRANSPOSASE INSO FOR INSERTION SEQUENCE ELEMENT IS911B-RELATED"/>
    <property type="match status" value="1"/>
</dbReference>
<gene>
    <name evidence="3" type="ORF">ThesuDRAFT_01028</name>
</gene>
<dbReference type="Proteomes" id="UP000005710">
    <property type="component" value="Unassembled WGS sequence"/>
</dbReference>
<feature type="domain" description="Integrase catalytic" evidence="2">
    <location>
        <begin position="207"/>
        <end position="327"/>
    </location>
</feature>
<accession>K6Q257</accession>
<evidence type="ECO:0000313" key="4">
    <source>
        <dbReference type="Proteomes" id="UP000005710"/>
    </source>
</evidence>
<feature type="compositionally biased region" description="Low complexity" evidence="1">
    <location>
        <begin position="36"/>
        <end position="46"/>
    </location>
</feature>
<dbReference type="InterPro" id="IPR012337">
    <property type="entry name" value="RNaseH-like_sf"/>
</dbReference>
<dbReference type="InterPro" id="IPR001584">
    <property type="entry name" value="Integrase_cat-core"/>
</dbReference>
<dbReference type="AlphaFoldDB" id="K6Q257"/>
<feature type="compositionally biased region" description="Low complexity" evidence="1">
    <location>
        <begin position="98"/>
        <end position="113"/>
    </location>
</feature>
<evidence type="ECO:0000313" key="3">
    <source>
        <dbReference type="EMBL" id="EKP95283.1"/>
    </source>
</evidence>
<feature type="compositionally biased region" description="Basic residues" evidence="1">
    <location>
        <begin position="47"/>
        <end position="75"/>
    </location>
</feature>
<dbReference type="PANTHER" id="PTHR46889">
    <property type="entry name" value="TRANSPOSASE INSF FOR INSERTION SEQUENCE IS3B-RELATED"/>
    <property type="match status" value="1"/>
</dbReference>
<dbReference type="STRING" id="867903.ThesuDRAFT_01028"/>
<dbReference type="PROSITE" id="PS50994">
    <property type="entry name" value="INTEGRASE"/>
    <property type="match status" value="1"/>
</dbReference>
<dbReference type="HOGENOM" id="CLU_816201_0_0_9"/>
<dbReference type="eggNOG" id="COG2801">
    <property type="taxonomic scope" value="Bacteria"/>
</dbReference>
<reference evidence="3" key="1">
    <citation type="submission" date="2010-10" db="EMBL/GenBank/DDBJ databases">
        <authorList>
            <consortium name="US DOE Joint Genome Institute (JGI-PGF)"/>
            <person name="Lucas S."/>
            <person name="Copeland A."/>
            <person name="Lapidus A."/>
            <person name="Bruce D."/>
            <person name="Goodwin L."/>
            <person name="Pitluck S."/>
            <person name="Kyrpides N."/>
            <person name="Mavromatis K."/>
            <person name="Detter J.C."/>
            <person name="Han C."/>
            <person name="Land M."/>
            <person name="Hauser L."/>
            <person name="Markowitz V."/>
            <person name="Cheng J.-F."/>
            <person name="Hugenholtz P."/>
            <person name="Woyke T."/>
            <person name="Wu D."/>
            <person name="Pukall R."/>
            <person name="Wahrenburg C."/>
            <person name="Brambilla E."/>
            <person name="Klenk H.-P."/>
            <person name="Eisen J.A."/>
        </authorList>
    </citation>
    <scope>NUCLEOTIDE SEQUENCE [LARGE SCALE GENOMIC DNA]</scope>
    <source>
        <strain evidence="3">DSM 13965</strain>
    </source>
</reference>
<feature type="compositionally biased region" description="Pro residues" evidence="1">
    <location>
        <begin position="156"/>
        <end position="165"/>
    </location>
</feature>
<protein>
    <submittedName>
        <fullName evidence="3">Transposase</fullName>
    </submittedName>
</protein>
<proteinExistence type="predicted"/>
<dbReference type="InterPro" id="IPR036397">
    <property type="entry name" value="RNaseH_sf"/>
</dbReference>
<comment type="caution">
    <text evidence="3">The sequence shown here is derived from an EMBL/GenBank/DDBJ whole genome shotgun (WGS) entry which is preliminary data.</text>
</comment>
<feature type="region of interest" description="Disordered" evidence="1">
    <location>
        <begin position="1"/>
        <end position="205"/>
    </location>
</feature>
<dbReference type="GO" id="GO:0003676">
    <property type="term" value="F:nucleic acid binding"/>
    <property type="evidence" value="ECO:0007669"/>
    <property type="project" value="InterPro"/>
</dbReference>
<dbReference type="InterPro" id="IPR050900">
    <property type="entry name" value="Transposase_IS3/IS150/IS904"/>
</dbReference>
<dbReference type="Gene3D" id="3.30.420.10">
    <property type="entry name" value="Ribonuclease H-like superfamily/Ribonuclease H"/>
    <property type="match status" value="1"/>
</dbReference>
<evidence type="ECO:0000256" key="1">
    <source>
        <dbReference type="SAM" id="MobiDB-lite"/>
    </source>
</evidence>
<evidence type="ECO:0000259" key="2">
    <source>
        <dbReference type="PROSITE" id="PS50994"/>
    </source>
</evidence>
<dbReference type="GO" id="GO:0015074">
    <property type="term" value="P:DNA integration"/>
    <property type="evidence" value="ECO:0007669"/>
    <property type="project" value="InterPro"/>
</dbReference>